<accession>A0A1X0NW61</accession>
<feature type="compositionally biased region" description="Basic and acidic residues" evidence="1">
    <location>
        <begin position="134"/>
        <end position="164"/>
    </location>
</feature>
<dbReference type="GeneID" id="39985363"/>
<reference evidence="2 3" key="1">
    <citation type="submission" date="2017-03" db="EMBL/GenBank/DDBJ databases">
        <title>An alternative strategy for trypanosome survival in the mammalian bloodstream revealed through genome and transcriptome analysis of the ubiquitous bovine parasite Trypanosoma (Megatrypanum) theileri.</title>
        <authorList>
            <person name="Kelly S."/>
            <person name="Ivens A."/>
            <person name="Mott A."/>
            <person name="O'Neill E."/>
            <person name="Emms D."/>
            <person name="Macleod O."/>
            <person name="Voorheis P."/>
            <person name="Matthews J."/>
            <person name="Matthews K."/>
            <person name="Carrington M."/>
        </authorList>
    </citation>
    <scope>NUCLEOTIDE SEQUENCE [LARGE SCALE GENOMIC DNA]</scope>
    <source>
        <strain evidence="2">Edinburgh</strain>
    </source>
</reference>
<organism evidence="2 3">
    <name type="scientific">Trypanosoma theileri</name>
    <dbReference type="NCBI Taxonomy" id="67003"/>
    <lineage>
        <taxon>Eukaryota</taxon>
        <taxon>Discoba</taxon>
        <taxon>Euglenozoa</taxon>
        <taxon>Kinetoplastea</taxon>
        <taxon>Metakinetoplastina</taxon>
        <taxon>Trypanosomatida</taxon>
        <taxon>Trypanosomatidae</taxon>
        <taxon>Trypanosoma</taxon>
    </lineage>
</organism>
<gene>
    <name evidence="2" type="ORF">TM35_000141380</name>
</gene>
<comment type="caution">
    <text evidence="2">The sequence shown here is derived from an EMBL/GenBank/DDBJ whole genome shotgun (WGS) entry which is preliminary data.</text>
</comment>
<dbReference type="VEuPathDB" id="TriTrypDB:TM35_000141380"/>
<dbReference type="RefSeq" id="XP_028882993.1">
    <property type="nucleotide sequence ID" value="XM_029025583.1"/>
</dbReference>
<feature type="compositionally biased region" description="Basic and acidic residues" evidence="1">
    <location>
        <begin position="1"/>
        <end position="10"/>
    </location>
</feature>
<dbReference type="Proteomes" id="UP000192257">
    <property type="component" value="Unassembled WGS sequence"/>
</dbReference>
<feature type="compositionally biased region" description="Basic and acidic residues" evidence="1">
    <location>
        <begin position="38"/>
        <end position="48"/>
    </location>
</feature>
<feature type="region of interest" description="Disordered" evidence="1">
    <location>
        <begin position="134"/>
        <end position="208"/>
    </location>
</feature>
<protein>
    <submittedName>
        <fullName evidence="2">Uncharacterized protein</fullName>
    </submittedName>
</protein>
<evidence type="ECO:0000256" key="1">
    <source>
        <dbReference type="SAM" id="MobiDB-lite"/>
    </source>
</evidence>
<dbReference type="OrthoDB" id="272021at2759"/>
<evidence type="ECO:0000313" key="3">
    <source>
        <dbReference type="Proteomes" id="UP000192257"/>
    </source>
</evidence>
<dbReference type="EMBL" id="NBCO01000014">
    <property type="protein sequence ID" value="ORC88927.1"/>
    <property type="molecule type" value="Genomic_DNA"/>
</dbReference>
<keyword evidence="3" id="KW-1185">Reference proteome</keyword>
<evidence type="ECO:0000313" key="2">
    <source>
        <dbReference type="EMBL" id="ORC88927.1"/>
    </source>
</evidence>
<feature type="region of interest" description="Disordered" evidence="1">
    <location>
        <begin position="1"/>
        <end position="55"/>
    </location>
</feature>
<name>A0A1X0NW61_9TRYP</name>
<dbReference type="AlphaFoldDB" id="A0A1X0NW61"/>
<sequence>MESNSSEREAAYATHIAEGAGQMTEIPPQFIISKPRKATHDALSHEPHSQVQGEMRNERYEKYAARNAAGARNCHFRVPVNRPLPLRIWDAEAKGHNKKKSNVESVLAPLFSGAASTGNDESVRPGFLIPADQNRRREIEERRRRDEYVRSDQEAKRKMNEPKRMPNLQKKVPRGFVPSCATIEKKPAATPNDENIKGTRSTATKTKR</sequence>
<feature type="compositionally biased region" description="Polar residues" evidence="1">
    <location>
        <begin position="198"/>
        <end position="208"/>
    </location>
</feature>
<proteinExistence type="predicted"/>